<evidence type="ECO:0000256" key="1">
    <source>
        <dbReference type="SAM" id="Phobius"/>
    </source>
</evidence>
<feature type="transmembrane region" description="Helical" evidence="1">
    <location>
        <begin position="81"/>
        <end position="98"/>
    </location>
</feature>
<keyword evidence="3" id="KW-1185">Reference proteome</keyword>
<keyword evidence="1" id="KW-0472">Membrane</keyword>
<evidence type="ECO:0000313" key="3">
    <source>
        <dbReference type="Proteomes" id="UP000444318"/>
    </source>
</evidence>
<feature type="transmembrane region" description="Helical" evidence="1">
    <location>
        <begin position="7"/>
        <end position="27"/>
    </location>
</feature>
<keyword evidence="1" id="KW-0812">Transmembrane</keyword>
<feature type="transmembrane region" description="Helical" evidence="1">
    <location>
        <begin position="33"/>
        <end position="53"/>
    </location>
</feature>
<keyword evidence="1" id="KW-1133">Transmembrane helix</keyword>
<gene>
    <name evidence="2" type="ORF">GEV01_05715</name>
</gene>
<evidence type="ECO:0000313" key="2">
    <source>
        <dbReference type="EMBL" id="MQA19010.1"/>
    </source>
</evidence>
<sequence>MDTKPSLQDWALAAIGIMFVLMGLVILPHDLNIGVTTIALFGVCAAVGVNTIVRKRRYARQRVDGVQVVGGVRIRPSRLRLVLFGGLLLGLGVVLLVFSSTAPYLIWLSFWVIVVVGALMLVGVAVGYLPNQYIEFRPDGLVLGFKSWAVLLPWDRIARVSAGEMHRNPVLLLSLDAPETCDVTPPAKLGKFLKYVGQSRGWIGADIFLMTTHFGIDLPVLVGAISRYVADPAARAELAPPKALEG</sequence>
<dbReference type="AlphaFoldDB" id="A0A843S9X6"/>
<accession>A0A843S9X6</accession>
<reference evidence="2 3" key="1">
    <citation type="submission" date="2019-10" db="EMBL/GenBank/DDBJ databases">
        <title>Two novel species isolated from a subtropical stream in China.</title>
        <authorList>
            <person name="Lu H."/>
        </authorList>
    </citation>
    <scope>NUCLEOTIDE SEQUENCE [LARGE SCALE GENOMIC DNA]</scope>
    <source>
        <strain evidence="2 3">FT103W</strain>
    </source>
</reference>
<comment type="caution">
    <text evidence="2">The sequence shown here is derived from an EMBL/GenBank/DDBJ whole genome shotgun (WGS) entry which is preliminary data.</text>
</comment>
<dbReference type="Proteomes" id="UP000444318">
    <property type="component" value="Unassembled WGS sequence"/>
</dbReference>
<feature type="transmembrane region" description="Helical" evidence="1">
    <location>
        <begin position="104"/>
        <end position="129"/>
    </location>
</feature>
<name>A0A843S9X6_9BURK</name>
<dbReference type="EMBL" id="WHUF01000002">
    <property type="protein sequence ID" value="MQA19010.1"/>
    <property type="molecule type" value="Genomic_DNA"/>
</dbReference>
<organism evidence="2 3">
    <name type="scientific">Rugamonas rivuli</name>
    <dbReference type="NCBI Taxonomy" id="2743358"/>
    <lineage>
        <taxon>Bacteria</taxon>
        <taxon>Pseudomonadati</taxon>
        <taxon>Pseudomonadota</taxon>
        <taxon>Betaproteobacteria</taxon>
        <taxon>Burkholderiales</taxon>
        <taxon>Oxalobacteraceae</taxon>
        <taxon>Telluria group</taxon>
        <taxon>Rugamonas</taxon>
    </lineage>
</organism>
<proteinExistence type="predicted"/>
<dbReference type="RefSeq" id="WP_152802524.1">
    <property type="nucleotide sequence ID" value="NZ_WHUF01000002.1"/>
</dbReference>
<protein>
    <submittedName>
        <fullName evidence="2">Uncharacterized protein</fullName>
    </submittedName>
</protein>